<proteinExistence type="predicted"/>
<keyword evidence="3" id="KW-1185">Reference proteome</keyword>
<keyword evidence="1" id="KW-1133">Transmembrane helix</keyword>
<dbReference type="EMBL" id="SPVG01000166">
    <property type="protein sequence ID" value="TFW19583.1"/>
    <property type="molecule type" value="Genomic_DNA"/>
</dbReference>
<feature type="transmembrane region" description="Helical" evidence="1">
    <location>
        <begin position="6"/>
        <end position="24"/>
    </location>
</feature>
<protein>
    <submittedName>
        <fullName evidence="2">Uncharacterized protein</fullName>
    </submittedName>
</protein>
<accession>A0A4Y9SBP1</accession>
<reference evidence="2 3" key="1">
    <citation type="submission" date="2019-03" db="EMBL/GenBank/DDBJ databases">
        <title>Draft Genome Sequence of Duganella callidus sp. nov., a Novel Duganella Species Isolated from Cultivated Soil.</title>
        <authorList>
            <person name="Raths R."/>
            <person name="Peta V."/>
            <person name="Bucking H."/>
        </authorList>
    </citation>
    <scope>NUCLEOTIDE SEQUENCE [LARGE SCALE GENOMIC DNA]</scope>
    <source>
        <strain evidence="2 3">DN04</strain>
    </source>
</reference>
<organism evidence="2 3">
    <name type="scientific">Duganella callida</name>
    <dbReference type="NCBI Taxonomy" id="2561932"/>
    <lineage>
        <taxon>Bacteria</taxon>
        <taxon>Pseudomonadati</taxon>
        <taxon>Pseudomonadota</taxon>
        <taxon>Betaproteobacteria</taxon>
        <taxon>Burkholderiales</taxon>
        <taxon>Oxalobacteraceae</taxon>
        <taxon>Telluria group</taxon>
        <taxon>Duganella</taxon>
    </lineage>
</organism>
<evidence type="ECO:0000256" key="1">
    <source>
        <dbReference type="SAM" id="Phobius"/>
    </source>
</evidence>
<keyword evidence="1" id="KW-0472">Membrane</keyword>
<feature type="transmembrane region" description="Helical" evidence="1">
    <location>
        <begin position="31"/>
        <end position="55"/>
    </location>
</feature>
<comment type="caution">
    <text evidence="2">The sequence shown here is derived from an EMBL/GenBank/DDBJ whole genome shotgun (WGS) entry which is preliminary data.</text>
</comment>
<sequence length="64" mass="6860">MGHHRSLSYLTAGLAGLALLWRLAQRHAGTALWISQCICVLGLAGLVTLIVTYGVKAVSRWTLA</sequence>
<evidence type="ECO:0000313" key="3">
    <source>
        <dbReference type="Proteomes" id="UP000297729"/>
    </source>
</evidence>
<evidence type="ECO:0000313" key="2">
    <source>
        <dbReference type="EMBL" id="TFW19583.1"/>
    </source>
</evidence>
<keyword evidence="1" id="KW-0812">Transmembrane</keyword>
<gene>
    <name evidence="2" type="ORF">E4L98_16025</name>
</gene>
<name>A0A4Y9SBP1_9BURK</name>
<dbReference type="Proteomes" id="UP000297729">
    <property type="component" value="Unassembled WGS sequence"/>
</dbReference>
<dbReference type="RefSeq" id="WP_135202557.1">
    <property type="nucleotide sequence ID" value="NZ_SPVG01000166.1"/>
</dbReference>
<dbReference type="AlphaFoldDB" id="A0A4Y9SBP1"/>